<proteinExistence type="predicted"/>
<evidence type="ECO:0000256" key="1">
    <source>
        <dbReference type="SAM" id="Coils"/>
    </source>
</evidence>
<evidence type="ECO:0000313" key="3">
    <source>
        <dbReference type="EMBL" id="RLL64289.1"/>
    </source>
</evidence>
<organism evidence="3 4">
    <name type="scientific">Paenirhodobacter hankyongi</name>
    <dbReference type="NCBI Taxonomy" id="2294033"/>
    <lineage>
        <taxon>Bacteria</taxon>
        <taxon>Pseudomonadati</taxon>
        <taxon>Pseudomonadota</taxon>
        <taxon>Alphaproteobacteria</taxon>
        <taxon>Rhodobacterales</taxon>
        <taxon>Rhodobacter group</taxon>
        <taxon>Paenirhodobacter</taxon>
    </lineage>
</organism>
<feature type="region of interest" description="Disordered" evidence="2">
    <location>
        <begin position="468"/>
        <end position="503"/>
    </location>
</feature>
<gene>
    <name evidence="3" type="ORF">DYS74_12165</name>
</gene>
<keyword evidence="1" id="KW-0175">Coiled coil</keyword>
<feature type="compositionally biased region" description="Gly residues" evidence="2">
    <location>
        <begin position="486"/>
        <end position="500"/>
    </location>
</feature>
<protein>
    <recommendedName>
        <fullName evidence="5">Phage tail tape measure protein</fullName>
    </recommendedName>
</protein>
<name>A0A421BMJ8_9RHOB</name>
<sequence length="785" mass="81298">MTDIALPGLIVPVEARVDKLERALKRASQTQSKFARDMETRAKRSADRMAATYTGLGSKMAGAFKSIPLPGVGVGIAGLAGAGIGAALGTAAGQIRETVRGIAEIGNEARRAGVEAEAFQRWSYVATQNRISIDALTDGFKELSLRADEFVTTGSGSGADAFKRLGFSATDLAKRLKDPSALMLEIIRRLEGFDKAAQIRIADEVFGGTGGERLVEMLGRGERGISAMMGRASVLTQEQIDKADQLDRRYTALTDSIHRGWQRTALGVADFVAQVLNAQIETDKLAASDLFRNRAQAPQILGPNVNGALEGNGQAVADNAQAIGDLLSLYERFASQADTLAPILTRFGGELRRMGDTGAGEALEDAALSMQTLSGQLDRGEISAGDFEKRMAELIRKAQDALASVNEIDDNPRFSKVIERLGGLWDALEALRQKAREAREALPGGSLPMTTGTGLTAAEIELPPGQYAPEASPRPKAAPAMISENVGGGSGKGGGGGAGGRSHDSYAAAVADLEREKAALDAEAVALVAAAAAGSDYAVALDAAHAKAKLLAAAQAEGKQITPELTAQIDAMAQGYAQAGSEAERAAAKLRKADEAGKAGAQSLADVFTAVATGAMTAEEALVQLLAELAKAQLNKMFVGMFSGTDLAAGLGGLLGFAAGGYTGDGGKFQPAGIVHKGEFVMSKTAVQRLGVDALDTLHTRALRGYSGGGLVGDAPAISKGTLGRSGSPAQAVTISAPITVNATGGTPAQNADLAAQMAEQAERMFRALVQKELVNQMRPGGMLR</sequence>
<dbReference type="RefSeq" id="WP_121533965.1">
    <property type="nucleotide sequence ID" value="NZ_RCHI01000011.1"/>
</dbReference>
<keyword evidence="4" id="KW-1185">Reference proteome</keyword>
<accession>A0A421BMJ8</accession>
<dbReference type="Proteomes" id="UP000279673">
    <property type="component" value="Unassembled WGS sequence"/>
</dbReference>
<evidence type="ECO:0000313" key="4">
    <source>
        <dbReference type="Proteomes" id="UP000279673"/>
    </source>
</evidence>
<feature type="coiled-coil region" evidence="1">
    <location>
        <begin position="503"/>
        <end position="530"/>
    </location>
</feature>
<comment type="caution">
    <text evidence="3">The sequence shown here is derived from an EMBL/GenBank/DDBJ whole genome shotgun (WGS) entry which is preliminary data.</text>
</comment>
<dbReference type="AlphaFoldDB" id="A0A421BMJ8"/>
<evidence type="ECO:0000256" key="2">
    <source>
        <dbReference type="SAM" id="MobiDB-lite"/>
    </source>
</evidence>
<dbReference type="EMBL" id="RCHI01000011">
    <property type="protein sequence ID" value="RLL64289.1"/>
    <property type="molecule type" value="Genomic_DNA"/>
</dbReference>
<evidence type="ECO:0008006" key="5">
    <source>
        <dbReference type="Google" id="ProtNLM"/>
    </source>
</evidence>
<reference evidence="3 4" key="1">
    <citation type="submission" date="2018-10" db="EMBL/GenBank/DDBJ databases">
        <title>Rhodobacter sp . BO-81.</title>
        <authorList>
            <person name="Im W.T."/>
        </authorList>
    </citation>
    <scope>NUCLEOTIDE SEQUENCE [LARGE SCALE GENOMIC DNA]</scope>
    <source>
        <strain evidence="3 4">BO-81</strain>
    </source>
</reference>